<protein>
    <submittedName>
        <fullName evidence="2">Uncharacterized protein</fullName>
    </submittedName>
</protein>
<evidence type="ECO:0000313" key="3">
    <source>
        <dbReference type="Proteomes" id="UP000030748"/>
    </source>
</evidence>
<reference evidence="2 3" key="1">
    <citation type="journal article" date="2013" name="Proc. Natl. Acad. Sci. U.S.A.">
        <title>Fine-scale variation in meiotic recombination in Mimulus inferred from population shotgun sequencing.</title>
        <authorList>
            <person name="Hellsten U."/>
            <person name="Wright K.M."/>
            <person name="Jenkins J."/>
            <person name="Shu S."/>
            <person name="Yuan Y."/>
            <person name="Wessler S.R."/>
            <person name="Schmutz J."/>
            <person name="Willis J.H."/>
            <person name="Rokhsar D.S."/>
        </authorList>
    </citation>
    <scope>NUCLEOTIDE SEQUENCE [LARGE SCALE GENOMIC DNA]</scope>
    <source>
        <strain evidence="3">cv. DUN x IM62</strain>
    </source>
</reference>
<dbReference type="InterPro" id="IPR052657">
    <property type="entry name" value="PDP_family_Arabidopsis"/>
</dbReference>
<name>A0A022QR70_ERYGU</name>
<sequence>MAAKKKKRKKEISTDEPEKKRKKEVTSEANAETVQLPFANSDNKAEVDKVSLPVVPLTAANNQLDNQGVDFGKSELTKLVRDLRALSLNPFHGAERKCAANAQLVFLKYRSLVYQKSLVSSPPPENETGEAQLTKLPASNLRDGVDKTNEKSTVKLMKRLDDPTRGGKKRGPSDRPEAIKKKKQQIDGSEDTSNKRKRLVVSEDVKKKKKIIMSESKLSDVNKTKAQKPSEGKVKEIAEKKNLPSLPKPVKKFPSGASGKREQLSPTMLMMKFPSGASLPSGAELRARFARFGPLDHASTRVYWKTNVKCYLRDSEAEAAESEPPPVKVQKEDVDQRTPPAKIATQQLPPPPPGQQSLQLKSCLKKPIGGEEGGNGNGRGNTPRVKFILGGDKSSKTEQVSSFAEADSSSSTTSASASYTTHSMDLSSKNLPKFNAPTLPNTTTSHRQIHPHHHQFQKIPINIPLATNDISQELLNLLTRCSDVVNNLTGALGYVPYHSL</sequence>
<evidence type="ECO:0000313" key="2">
    <source>
        <dbReference type="EMBL" id="EYU28970.1"/>
    </source>
</evidence>
<dbReference type="EMBL" id="KI631295">
    <property type="protein sequence ID" value="EYU28970.1"/>
    <property type="molecule type" value="Genomic_DNA"/>
</dbReference>
<feature type="compositionally biased region" description="Gly residues" evidence="1">
    <location>
        <begin position="370"/>
        <end position="379"/>
    </location>
</feature>
<feature type="region of interest" description="Disordered" evidence="1">
    <location>
        <begin position="316"/>
        <end position="416"/>
    </location>
</feature>
<feature type="region of interest" description="Disordered" evidence="1">
    <location>
        <begin position="119"/>
        <end position="198"/>
    </location>
</feature>
<dbReference type="Proteomes" id="UP000030748">
    <property type="component" value="Unassembled WGS sequence"/>
</dbReference>
<dbReference type="STRING" id="4155.A0A022QR70"/>
<dbReference type="AlphaFoldDB" id="A0A022QR70"/>
<gene>
    <name evidence="2" type="ORF">MIMGU_mgv1a005017mg</name>
</gene>
<feature type="compositionally biased region" description="Basic and acidic residues" evidence="1">
    <location>
        <begin position="217"/>
        <end position="242"/>
    </location>
</feature>
<organism evidence="2 3">
    <name type="scientific">Erythranthe guttata</name>
    <name type="common">Yellow monkey flower</name>
    <name type="synonym">Mimulus guttatus</name>
    <dbReference type="NCBI Taxonomy" id="4155"/>
    <lineage>
        <taxon>Eukaryota</taxon>
        <taxon>Viridiplantae</taxon>
        <taxon>Streptophyta</taxon>
        <taxon>Embryophyta</taxon>
        <taxon>Tracheophyta</taxon>
        <taxon>Spermatophyta</taxon>
        <taxon>Magnoliopsida</taxon>
        <taxon>eudicotyledons</taxon>
        <taxon>Gunneridae</taxon>
        <taxon>Pentapetalae</taxon>
        <taxon>asterids</taxon>
        <taxon>lamiids</taxon>
        <taxon>Lamiales</taxon>
        <taxon>Phrymaceae</taxon>
        <taxon>Erythranthe</taxon>
    </lineage>
</organism>
<accession>A0A022QR70</accession>
<proteinExistence type="predicted"/>
<dbReference type="PANTHER" id="PTHR10688">
    <property type="entry name" value="PWWP DOMAIN-CONTAINING PROTEIN"/>
    <property type="match status" value="1"/>
</dbReference>
<feature type="compositionally biased region" description="Polar residues" evidence="1">
    <location>
        <begin position="27"/>
        <end position="40"/>
    </location>
</feature>
<dbReference type="PANTHER" id="PTHR10688:SF5">
    <property type="entry name" value="PWWP DOMAIN-CONTAINING PROTEIN 1-RELATED"/>
    <property type="match status" value="1"/>
</dbReference>
<feature type="region of interest" description="Disordered" evidence="1">
    <location>
        <begin position="1"/>
        <end position="40"/>
    </location>
</feature>
<feature type="compositionally biased region" description="Basic residues" evidence="1">
    <location>
        <begin position="1"/>
        <end position="10"/>
    </location>
</feature>
<dbReference type="eggNOG" id="ENOG502QQX0">
    <property type="taxonomic scope" value="Eukaryota"/>
</dbReference>
<keyword evidence="3" id="KW-1185">Reference proteome</keyword>
<feature type="compositionally biased region" description="Low complexity" evidence="1">
    <location>
        <begin position="401"/>
        <end position="416"/>
    </location>
</feature>
<feature type="compositionally biased region" description="Basic and acidic residues" evidence="1">
    <location>
        <begin position="143"/>
        <end position="179"/>
    </location>
</feature>
<feature type="region of interest" description="Disordered" evidence="1">
    <location>
        <begin position="216"/>
        <end position="261"/>
    </location>
</feature>
<evidence type="ECO:0000256" key="1">
    <source>
        <dbReference type="SAM" id="MobiDB-lite"/>
    </source>
</evidence>